<dbReference type="Gramene" id="OBART01G35150.1">
    <property type="protein sequence ID" value="OBART01G35150.1"/>
    <property type="gene ID" value="OBART01G35150"/>
</dbReference>
<dbReference type="FunFam" id="1.25.40.10:FF:001558">
    <property type="entry name" value="Os01g0818200 protein"/>
    <property type="match status" value="1"/>
</dbReference>
<dbReference type="GO" id="GO:0003723">
    <property type="term" value="F:RNA binding"/>
    <property type="evidence" value="ECO:0007669"/>
    <property type="project" value="InterPro"/>
</dbReference>
<dbReference type="STRING" id="65489.A0A0D3EVH9"/>
<accession>A0A0D3EVH9</accession>
<dbReference type="InterPro" id="IPR011990">
    <property type="entry name" value="TPR-like_helical_dom_sf"/>
</dbReference>
<dbReference type="Pfam" id="PF20431">
    <property type="entry name" value="E_motif"/>
    <property type="match status" value="1"/>
</dbReference>
<sequence length="612" mass="66425">MAALRVPLRAILATPRAAGPRLLLPLHAHLLVSGRLAASPAALTSLVSLYARAAAPALHRHVAPLLLDRPSPPPLPCFNAGLSLPHPLALAVFRGLRHAYSPDAFSFPPLVSSAPSPPHLLALHALALRCGLAHDLFCASAMLRSCLRFGLADHARRLFGELPRRDVVVWNAMVNGFARLGCFGHAVECFRMMREDGEVEISSFTVTGILSVCTATADLGHGAAVHGLVVKSAFDQEVSVCNALVDLYGKCHKVDDAAMVFEGMADIVKDLFSWNSMLSALHYSADHAGTMKLFSRMRRVAVWPDAVTVAAVLPACAQTAALQVGREVHGYIVTSGLACHGALDSFACNALVDMYAKSGALDEARRIFDRMQQRDVASWNIMIDGYASHGHGKEALELFCQMTEVERLLPDEITLLGALSACSHSGLVEEGKNFLKRMKEEFSLEPQLEHYACVTDMLGRAGRLEEARKVVEDAGDVGVGAWRTYLAACRMHGDKERAQEAARMLMTTEQSESGGWVLLANTYGWEGNFDELEEVRGEMKRRGVQKAAPGCSWVEVGGDDRGSGAVMHAFVSGDRGHPEADMIYEMLHALISWMRDCSHLSNTTPLYSVEHS</sequence>
<feature type="repeat" description="PPR" evidence="3">
    <location>
        <begin position="166"/>
        <end position="200"/>
    </location>
</feature>
<dbReference type="FunFam" id="1.25.40.10:FF:000988">
    <property type="entry name" value="Os01g0818200 protein"/>
    <property type="match status" value="1"/>
</dbReference>
<dbReference type="Pfam" id="PF01535">
    <property type="entry name" value="PPR"/>
    <property type="match status" value="3"/>
</dbReference>
<dbReference type="HOGENOM" id="CLU_002706_0_1_1"/>
<evidence type="ECO:0000313" key="4">
    <source>
        <dbReference type="EnsemblPlants" id="OBART01G35150.1"/>
    </source>
</evidence>
<dbReference type="eggNOG" id="KOG4197">
    <property type="taxonomic scope" value="Eukaryota"/>
</dbReference>
<dbReference type="PROSITE" id="PS51375">
    <property type="entry name" value="PPR"/>
    <property type="match status" value="3"/>
</dbReference>
<evidence type="ECO:0000256" key="2">
    <source>
        <dbReference type="ARBA" id="ARBA00022946"/>
    </source>
</evidence>
<dbReference type="AlphaFoldDB" id="A0A0D3EVH9"/>
<evidence type="ECO:0000256" key="3">
    <source>
        <dbReference type="PROSITE-ProRule" id="PRU00708"/>
    </source>
</evidence>
<proteinExistence type="predicted"/>
<dbReference type="InterPro" id="IPR046960">
    <property type="entry name" value="PPR_At4g14850-like_plant"/>
</dbReference>
<dbReference type="PANTHER" id="PTHR47926:SF498">
    <property type="entry name" value="PENTATRICOPEPTIDE REPEAT-CONTAINING PROTEIN"/>
    <property type="match status" value="1"/>
</dbReference>
<keyword evidence="2" id="KW-0809">Transit peptide</keyword>
<dbReference type="InterPro" id="IPR002885">
    <property type="entry name" value="PPR_rpt"/>
</dbReference>
<evidence type="ECO:0000256" key="1">
    <source>
        <dbReference type="ARBA" id="ARBA00022737"/>
    </source>
</evidence>
<dbReference type="GO" id="GO:0009451">
    <property type="term" value="P:RNA modification"/>
    <property type="evidence" value="ECO:0007669"/>
    <property type="project" value="InterPro"/>
</dbReference>
<name>A0A0D3EVH9_9ORYZ</name>
<dbReference type="Pfam" id="PF13041">
    <property type="entry name" value="PPR_2"/>
    <property type="match status" value="1"/>
</dbReference>
<keyword evidence="1" id="KW-0677">Repeat</keyword>
<protein>
    <recommendedName>
        <fullName evidence="6">Pentatricopeptide repeat-containing protein</fullName>
    </recommendedName>
</protein>
<dbReference type="EnsemblPlants" id="OBART01G35150.1">
    <property type="protein sequence ID" value="OBART01G35150.1"/>
    <property type="gene ID" value="OBART01G35150"/>
</dbReference>
<dbReference type="PaxDb" id="65489-OBART01G35150.1"/>
<keyword evidence="5" id="KW-1185">Reference proteome</keyword>
<organism evidence="4">
    <name type="scientific">Oryza barthii</name>
    <dbReference type="NCBI Taxonomy" id="65489"/>
    <lineage>
        <taxon>Eukaryota</taxon>
        <taxon>Viridiplantae</taxon>
        <taxon>Streptophyta</taxon>
        <taxon>Embryophyta</taxon>
        <taxon>Tracheophyta</taxon>
        <taxon>Spermatophyta</taxon>
        <taxon>Magnoliopsida</taxon>
        <taxon>Liliopsida</taxon>
        <taxon>Poales</taxon>
        <taxon>Poaceae</taxon>
        <taxon>BOP clade</taxon>
        <taxon>Oryzoideae</taxon>
        <taxon>Oryzeae</taxon>
        <taxon>Oryzinae</taxon>
        <taxon>Oryza</taxon>
    </lineage>
</organism>
<reference evidence="4" key="2">
    <citation type="submission" date="2015-03" db="UniProtKB">
        <authorList>
            <consortium name="EnsemblPlants"/>
        </authorList>
    </citation>
    <scope>IDENTIFICATION</scope>
</reference>
<dbReference type="InterPro" id="IPR046848">
    <property type="entry name" value="E_motif"/>
</dbReference>
<dbReference type="SUPFAM" id="SSF48452">
    <property type="entry name" value="TPR-like"/>
    <property type="match status" value="1"/>
</dbReference>
<feature type="repeat" description="PPR" evidence="3">
    <location>
        <begin position="344"/>
        <end position="378"/>
    </location>
</feature>
<evidence type="ECO:0008006" key="6">
    <source>
        <dbReference type="Google" id="ProtNLM"/>
    </source>
</evidence>
<reference evidence="4" key="1">
    <citation type="journal article" date="2009" name="Rice">
        <title>De Novo Next Generation Sequencing of Plant Genomes.</title>
        <authorList>
            <person name="Rounsley S."/>
            <person name="Marri P.R."/>
            <person name="Yu Y."/>
            <person name="He R."/>
            <person name="Sisneros N."/>
            <person name="Goicoechea J.L."/>
            <person name="Lee S.J."/>
            <person name="Angelova A."/>
            <person name="Kudrna D."/>
            <person name="Luo M."/>
            <person name="Affourtit J."/>
            <person name="Desany B."/>
            <person name="Knight J."/>
            <person name="Niazi F."/>
            <person name="Egholm M."/>
            <person name="Wing R.A."/>
        </authorList>
    </citation>
    <scope>NUCLEOTIDE SEQUENCE [LARGE SCALE GENOMIC DNA]</scope>
    <source>
        <strain evidence="4">cv. IRGC 105608</strain>
    </source>
</reference>
<dbReference type="FunFam" id="1.25.40.10:FF:000627">
    <property type="entry name" value="Pentatricopeptide repeat-containing protein"/>
    <property type="match status" value="1"/>
</dbReference>
<dbReference type="NCBIfam" id="TIGR00756">
    <property type="entry name" value="PPR"/>
    <property type="match status" value="3"/>
</dbReference>
<dbReference type="Gene3D" id="1.25.40.10">
    <property type="entry name" value="Tetratricopeptide repeat domain"/>
    <property type="match status" value="4"/>
</dbReference>
<feature type="repeat" description="PPR" evidence="3">
    <location>
        <begin position="270"/>
        <end position="304"/>
    </location>
</feature>
<dbReference type="FunFam" id="1.25.40.10:FF:000529">
    <property type="entry name" value="Pentatricopeptide repeat-containing protein"/>
    <property type="match status" value="1"/>
</dbReference>
<dbReference type="PANTHER" id="PTHR47926">
    <property type="entry name" value="PENTATRICOPEPTIDE REPEAT-CONTAINING PROTEIN"/>
    <property type="match status" value="1"/>
</dbReference>
<dbReference type="Proteomes" id="UP000026960">
    <property type="component" value="Chromosome 1"/>
</dbReference>
<evidence type="ECO:0000313" key="5">
    <source>
        <dbReference type="Proteomes" id="UP000026960"/>
    </source>
</evidence>